<gene>
    <name evidence="2" type="ORF">DIT97_14335</name>
</gene>
<evidence type="ECO:0000256" key="1">
    <source>
        <dbReference type="SAM" id="SignalP"/>
    </source>
</evidence>
<feature type="chain" id="PRO_5017713421" description="Carboxypeptidase regulatory-like domain-containing protein" evidence="1">
    <location>
        <begin position="22"/>
        <end position="147"/>
    </location>
</feature>
<comment type="caution">
    <text evidence="2">The sequence shown here is derived from an EMBL/GenBank/DDBJ whole genome shotgun (WGS) entry which is preliminary data.</text>
</comment>
<name>A0A3D3R6F4_9PLAN</name>
<evidence type="ECO:0008006" key="4">
    <source>
        <dbReference type="Google" id="ProtNLM"/>
    </source>
</evidence>
<protein>
    <recommendedName>
        <fullName evidence="4">Carboxypeptidase regulatory-like domain-containing protein</fullName>
    </recommendedName>
</protein>
<dbReference type="AlphaFoldDB" id="A0A3D3R6F4"/>
<dbReference type="InterPro" id="IPR008969">
    <property type="entry name" value="CarboxyPept-like_regulatory"/>
</dbReference>
<dbReference type="SUPFAM" id="SSF49464">
    <property type="entry name" value="Carboxypeptidase regulatory domain-like"/>
    <property type="match status" value="1"/>
</dbReference>
<evidence type="ECO:0000313" key="3">
    <source>
        <dbReference type="Proteomes" id="UP000263642"/>
    </source>
</evidence>
<accession>A0A3D3R6F4</accession>
<evidence type="ECO:0000313" key="2">
    <source>
        <dbReference type="EMBL" id="HCO24156.1"/>
    </source>
</evidence>
<reference evidence="2 3" key="1">
    <citation type="journal article" date="2018" name="Nat. Biotechnol.">
        <title>A standardized bacterial taxonomy based on genome phylogeny substantially revises the tree of life.</title>
        <authorList>
            <person name="Parks D.H."/>
            <person name="Chuvochina M."/>
            <person name="Waite D.W."/>
            <person name="Rinke C."/>
            <person name="Skarshewski A."/>
            <person name="Chaumeil P.A."/>
            <person name="Hugenholtz P."/>
        </authorList>
    </citation>
    <scope>NUCLEOTIDE SEQUENCE [LARGE SCALE GENOMIC DNA]</scope>
    <source>
        <strain evidence="2">UBA9375</strain>
    </source>
</reference>
<dbReference type="PROSITE" id="PS51257">
    <property type="entry name" value="PROKAR_LIPOPROTEIN"/>
    <property type="match status" value="1"/>
</dbReference>
<proteinExistence type="predicted"/>
<dbReference type="EMBL" id="DQAY01000082">
    <property type="protein sequence ID" value="HCO24156.1"/>
    <property type="molecule type" value="Genomic_DNA"/>
</dbReference>
<feature type="signal peptide" evidence="1">
    <location>
        <begin position="1"/>
        <end position="21"/>
    </location>
</feature>
<organism evidence="2 3">
    <name type="scientific">Gimesia maris</name>
    <dbReference type="NCBI Taxonomy" id="122"/>
    <lineage>
        <taxon>Bacteria</taxon>
        <taxon>Pseudomonadati</taxon>
        <taxon>Planctomycetota</taxon>
        <taxon>Planctomycetia</taxon>
        <taxon>Planctomycetales</taxon>
        <taxon>Planctomycetaceae</taxon>
        <taxon>Gimesia</taxon>
    </lineage>
</organism>
<sequence>MKLKTESLWTITLLALSFSLAGCGGGVDDQPELGQVKGTVTMDGSPLAGVSVTFSPDSGRPATGKTDVAGNYELIYIRNTPGCKLGHNTVMISHSGEEDEMEMEGDDAVMPTTTEENEIPAKYNSKTTLEAEVQPGENTFNFDLKKK</sequence>
<keyword evidence="1" id="KW-0732">Signal</keyword>
<dbReference type="Proteomes" id="UP000263642">
    <property type="component" value="Unassembled WGS sequence"/>
</dbReference>